<feature type="compositionally biased region" description="Basic residues" evidence="1">
    <location>
        <begin position="414"/>
        <end position="428"/>
    </location>
</feature>
<sequence length="671" mass="75403">MENSIDIAPSSSSSSAPPLELEAIRSRARELEDMLRVLDEDGSELSPLDSEKLLEDCALDFQRRMEELGSEWSNVGFSTDKDIDECLEHLGKELSSVEAESTKISQEIEMLTRTHAEDYSRMEIELEGLKCSLDSAALQDLEKVKLATSEGHSTSMNVYGRKKLELLELENRIEKKTTILKTLEDLDSVCKWFDATEQVEDAFAGIKVTAFDENCIRLSLQTYIPKLESFLSQQNIEAVDVPLELKHQLMIEVVEGTMEPKNVEIFPNDIYINDILNAAKNFSQSSLQWFVSKVQDRIVLCTMRQLVVKSANKSRYSLEYLDKDEMILAHLVGGVDALIKVSQGWPESSSPLKLISLKSSNNDTKGISLSFLCKVKEAANSLAAHARQNLSSFVDAVEKILLALLSWMKPSRRRSCTTSANRRKKPKPKPSPERGWDLRRRTGQGREERVNGNKNDVNDDYDYDAPLSSIDSAYALLGLHPTSSPSQIKAAFRHKVKQFHPDVNRTGQNSDAMIRRVIQAYEMLSNCSRLEIIESECLDPFEKPECEALDLFVNGTLCVGKGCPYSCVTRAPHAFTFASTGTATATSQGHGEDYQVQLAVGQCPRSCIHYVTPSQRIILEELLDSIMNMPYDCSAEADLLYGLIVKSKYENNRYQKPKKQAKVSTENVDWF</sequence>
<dbReference type="PANTHER" id="PTHR36037:SF1">
    <property type="entry name" value="RNA-DIRECTED DNA POLYMERASE (REVERSE TRANSCRIPTASE)-RELATED FAMILY PROTEIN"/>
    <property type="match status" value="1"/>
</dbReference>
<feature type="region of interest" description="Disordered" evidence="1">
    <location>
        <begin position="1"/>
        <end position="20"/>
    </location>
</feature>
<feature type="compositionally biased region" description="Low complexity" evidence="1">
    <location>
        <begin position="8"/>
        <end position="20"/>
    </location>
</feature>
<name>A0A7J6FV22_CANSA</name>
<dbReference type="PANTHER" id="PTHR36037">
    <property type="entry name" value="RNA-DIRECTED DNA POLYMERASE (REVERSE TRANSCRIPTASE)-RELATED FAMILY PROTEIN"/>
    <property type="match status" value="1"/>
</dbReference>
<evidence type="ECO:0000313" key="4">
    <source>
        <dbReference type="Proteomes" id="UP000583929"/>
    </source>
</evidence>
<feature type="compositionally biased region" description="Basic and acidic residues" evidence="1">
    <location>
        <begin position="430"/>
        <end position="451"/>
    </location>
</feature>
<reference evidence="3 4" key="1">
    <citation type="journal article" date="2020" name="bioRxiv">
        <title>Sequence and annotation of 42 cannabis genomes reveals extensive copy number variation in cannabinoid synthesis and pathogen resistance genes.</title>
        <authorList>
            <person name="Mckernan K.J."/>
            <person name="Helbert Y."/>
            <person name="Kane L.T."/>
            <person name="Ebling H."/>
            <person name="Zhang L."/>
            <person name="Liu B."/>
            <person name="Eaton Z."/>
            <person name="Mclaughlin S."/>
            <person name="Kingan S."/>
            <person name="Baybayan P."/>
            <person name="Concepcion G."/>
            <person name="Jordan M."/>
            <person name="Riva A."/>
            <person name="Barbazuk W."/>
            <person name="Harkins T."/>
        </authorList>
    </citation>
    <scope>NUCLEOTIDE SEQUENCE [LARGE SCALE GENOMIC DNA]</scope>
    <source>
        <strain evidence="4">cv. Jamaican Lion 4</strain>
        <tissue evidence="3">Leaf</tissue>
    </source>
</reference>
<dbReference type="CDD" id="cd06257">
    <property type="entry name" value="DnaJ"/>
    <property type="match status" value="1"/>
</dbReference>
<dbReference type="Pfam" id="PF00226">
    <property type="entry name" value="DnaJ"/>
    <property type="match status" value="1"/>
</dbReference>
<evidence type="ECO:0000313" key="3">
    <source>
        <dbReference type="EMBL" id="KAF4374603.1"/>
    </source>
</evidence>
<evidence type="ECO:0000256" key="1">
    <source>
        <dbReference type="SAM" id="MobiDB-lite"/>
    </source>
</evidence>
<proteinExistence type="predicted"/>
<dbReference type="SMART" id="SM00271">
    <property type="entry name" value="DnaJ"/>
    <property type="match status" value="1"/>
</dbReference>
<dbReference type="Proteomes" id="UP000583929">
    <property type="component" value="Unassembled WGS sequence"/>
</dbReference>
<accession>A0A7J6FV22</accession>
<organism evidence="3 4">
    <name type="scientific">Cannabis sativa</name>
    <name type="common">Hemp</name>
    <name type="synonym">Marijuana</name>
    <dbReference type="NCBI Taxonomy" id="3483"/>
    <lineage>
        <taxon>Eukaryota</taxon>
        <taxon>Viridiplantae</taxon>
        <taxon>Streptophyta</taxon>
        <taxon>Embryophyta</taxon>
        <taxon>Tracheophyta</taxon>
        <taxon>Spermatophyta</taxon>
        <taxon>Magnoliopsida</taxon>
        <taxon>eudicotyledons</taxon>
        <taxon>Gunneridae</taxon>
        <taxon>Pentapetalae</taxon>
        <taxon>rosids</taxon>
        <taxon>fabids</taxon>
        <taxon>Rosales</taxon>
        <taxon>Cannabaceae</taxon>
        <taxon>Cannabis</taxon>
    </lineage>
</organism>
<keyword evidence="4" id="KW-1185">Reference proteome</keyword>
<dbReference type="Gene3D" id="3.30.70.20">
    <property type="match status" value="1"/>
</dbReference>
<dbReference type="AlphaFoldDB" id="A0A7J6FV22"/>
<gene>
    <name evidence="3" type="ORF">G4B88_004855</name>
</gene>
<dbReference type="PROSITE" id="PS50076">
    <property type="entry name" value="DNAJ_2"/>
    <property type="match status" value="1"/>
</dbReference>
<dbReference type="InterPro" id="IPR036869">
    <property type="entry name" value="J_dom_sf"/>
</dbReference>
<dbReference type="EMBL" id="JAATIQ010000167">
    <property type="protein sequence ID" value="KAF4374603.1"/>
    <property type="molecule type" value="Genomic_DNA"/>
</dbReference>
<dbReference type="InterPro" id="IPR001623">
    <property type="entry name" value="DnaJ_domain"/>
</dbReference>
<protein>
    <recommendedName>
        <fullName evidence="2">J domain-containing protein</fullName>
    </recommendedName>
</protein>
<dbReference type="Gene3D" id="1.10.287.110">
    <property type="entry name" value="DnaJ domain"/>
    <property type="match status" value="1"/>
</dbReference>
<dbReference type="PRINTS" id="PR00625">
    <property type="entry name" value="JDOMAIN"/>
</dbReference>
<comment type="caution">
    <text evidence="3">The sequence shown here is derived from an EMBL/GenBank/DDBJ whole genome shotgun (WGS) entry which is preliminary data.</text>
</comment>
<feature type="region of interest" description="Disordered" evidence="1">
    <location>
        <begin position="414"/>
        <end position="459"/>
    </location>
</feature>
<dbReference type="SUPFAM" id="SSF46565">
    <property type="entry name" value="Chaperone J-domain"/>
    <property type="match status" value="1"/>
</dbReference>
<evidence type="ECO:0000259" key="2">
    <source>
        <dbReference type="PROSITE" id="PS50076"/>
    </source>
</evidence>
<feature type="domain" description="J" evidence="2">
    <location>
        <begin position="472"/>
        <end position="542"/>
    </location>
</feature>